<keyword evidence="14" id="KW-1185">Reference proteome</keyword>
<dbReference type="SUPFAM" id="SSF52374">
    <property type="entry name" value="Nucleotidylyl transferase"/>
    <property type="match status" value="1"/>
</dbReference>
<dbReference type="InterPro" id="IPR005248">
    <property type="entry name" value="NadD/NMNAT"/>
</dbReference>
<dbReference type="InterPro" id="IPR004821">
    <property type="entry name" value="Cyt_trans-like"/>
</dbReference>
<dbReference type="PANTHER" id="PTHR39321:SF3">
    <property type="entry name" value="PHOSPHOPANTETHEINE ADENYLYLTRANSFERASE"/>
    <property type="match status" value="1"/>
</dbReference>
<keyword evidence="9 11" id="KW-0520">NAD</keyword>
<name>A0A238K3Y0_9RHOB</name>
<evidence type="ECO:0000256" key="1">
    <source>
        <dbReference type="ARBA" id="ARBA00002324"/>
    </source>
</evidence>
<dbReference type="Pfam" id="PF01467">
    <property type="entry name" value="CTP_transf_like"/>
    <property type="match status" value="1"/>
</dbReference>
<dbReference type="NCBIfam" id="TIGR00482">
    <property type="entry name" value="nicotinate (nicotinamide) nucleotide adenylyltransferase"/>
    <property type="match status" value="1"/>
</dbReference>
<dbReference type="HAMAP" id="MF_00244">
    <property type="entry name" value="NaMN_adenylyltr"/>
    <property type="match status" value="1"/>
</dbReference>
<evidence type="ECO:0000256" key="6">
    <source>
        <dbReference type="ARBA" id="ARBA00022695"/>
    </source>
</evidence>
<feature type="domain" description="Cytidyltransferase-like" evidence="12">
    <location>
        <begin position="18"/>
        <end position="196"/>
    </location>
</feature>
<dbReference type="NCBIfam" id="TIGR00125">
    <property type="entry name" value="cyt_tran_rel"/>
    <property type="match status" value="1"/>
</dbReference>
<dbReference type="Proteomes" id="UP000220836">
    <property type="component" value="Unassembled WGS sequence"/>
</dbReference>
<proteinExistence type="inferred from homology"/>
<evidence type="ECO:0000256" key="7">
    <source>
        <dbReference type="ARBA" id="ARBA00022741"/>
    </source>
</evidence>
<dbReference type="InterPro" id="IPR014729">
    <property type="entry name" value="Rossmann-like_a/b/a_fold"/>
</dbReference>
<evidence type="ECO:0000256" key="3">
    <source>
        <dbReference type="ARBA" id="ARBA00009014"/>
    </source>
</evidence>
<dbReference type="GO" id="GO:0009435">
    <property type="term" value="P:NAD+ biosynthetic process"/>
    <property type="evidence" value="ECO:0007669"/>
    <property type="project" value="UniProtKB-UniRule"/>
</dbReference>
<reference evidence="13 14" key="1">
    <citation type="submission" date="2017-05" db="EMBL/GenBank/DDBJ databases">
        <authorList>
            <person name="Song R."/>
            <person name="Chenine A.L."/>
            <person name="Ruprecht R.M."/>
        </authorList>
    </citation>
    <scope>NUCLEOTIDE SEQUENCE [LARGE SCALE GENOMIC DNA]</scope>
    <source>
        <strain evidence="13 14">CECT 8663</strain>
    </source>
</reference>
<keyword evidence="8 11" id="KW-0067">ATP-binding</keyword>
<keyword evidence="6 11" id="KW-0548">Nucleotidyltransferase</keyword>
<dbReference type="UniPathway" id="UPA00253">
    <property type="reaction ID" value="UER00332"/>
</dbReference>
<evidence type="ECO:0000256" key="4">
    <source>
        <dbReference type="ARBA" id="ARBA00022642"/>
    </source>
</evidence>
<comment type="function">
    <text evidence="1 11">Catalyzes the reversible adenylation of nicotinate mononucleotide (NaMN) to nicotinic acid adenine dinucleotide (NaAD).</text>
</comment>
<dbReference type="EMBL" id="FXYH01000003">
    <property type="protein sequence ID" value="SMX37599.1"/>
    <property type="molecule type" value="Genomic_DNA"/>
</dbReference>
<dbReference type="Gene3D" id="3.40.50.620">
    <property type="entry name" value="HUPs"/>
    <property type="match status" value="1"/>
</dbReference>
<evidence type="ECO:0000259" key="12">
    <source>
        <dbReference type="Pfam" id="PF01467"/>
    </source>
</evidence>
<evidence type="ECO:0000256" key="9">
    <source>
        <dbReference type="ARBA" id="ARBA00023027"/>
    </source>
</evidence>
<comment type="pathway">
    <text evidence="2 11">Cofactor biosynthesis; NAD(+) biosynthesis; deamido-NAD(+) from nicotinate D-ribonucleotide: step 1/1.</text>
</comment>
<evidence type="ECO:0000256" key="10">
    <source>
        <dbReference type="ARBA" id="ARBA00048721"/>
    </source>
</evidence>
<organism evidence="13 14">
    <name type="scientific">Pelagimonas varians</name>
    <dbReference type="NCBI Taxonomy" id="696760"/>
    <lineage>
        <taxon>Bacteria</taxon>
        <taxon>Pseudomonadati</taxon>
        <taxon>Pseudomonadota</taxon>
        <taxon>Alphaproteobacteria</taxon>
        <taxon>Rhodobacterales</taxon>
        <taxon>Roseobacteraceae</taxon>
        <taxon>Pelagimonas</taxon>
    </lineage>
</organism>
<sequence>MTKSSEGVLLTRGLRVGVLGGSFDPPHTGHLHLSLEAMKRFDLDRVLWLISPGNPLKASAPAPLPRRLEAAQKLVSHPRILISDFEARHQSRYTYETLKKLQHTWDGVNFIWLMGADNLSQFHRWENWRGIMRTVPVGVLARPGLRIDARTSVASRIFRSARLNGRNSRLLGRKAAPQWCFVNMPMTGISSSQIRASGAWASGNARLSE</sequence>
<gene>
    <name evidence="11 13" type="primary">nadD</name>
    <name evidence="13" type="ORF">PEV8663_01137</name>
</gene>
<dbReference type="AlphaFoldDB" id="A0A238K3Y0"/>
<protein>
    <recommendedName>
        <fullName evidence="11">Probable nicotinate-nucleotide adenylyltransferase</fullName>
        <ecNumber evidence="11">2.7.7.18</ecNumber>
    </recommendedName>
    <alternativeName>
        <fullName evidence="11">Deamido-NAD(+) diphosphorylase</fullName>
    </alternativeName>
    <alternativeName>
        <fullName evidence="11">Deamido-NAD(+) pyrophosphorylase</fullName>
    </alternativeName>
    <alternativeName>
        <fullName evidence="11">Nicotinate mononucleotide adenylyltransferase</fullName>
        <shortName evidence="11">NaMN adenylyltransferase</shortName>
    </alternativeName>
</protein>
<evidence type="ECO:0000256" key="2">
    <source>
        <dbReference type="ARBA" id="ARBA00005019"/>
    </source>
</evidence>
<dbReference type="CDD" id="cd02165">
    <property type="entry name" value="NMNAT"/>
    <property type="match status" value="1"/>
</dbReference>
<dbReference type="GO" id="GO:0005524">
    <property type="term" value="F:ATP binding"/>
    <property type="evidence" value="ECO:0007669"/>
    <property type="project" value="UniProtKB-KW"/>
</dbReference>
<dbReference type="GO" id="GO:0004515">
    <property type="term" value="F:nicotinate-nucleotide adenylyltransferase activity"/>
    <property type="evidence" value="ECO:0007669"/>
    <property type="project" value="UniProtKB-UniRule"/>
</dbReference>
<keyword evidence="4 11" id="KW-0662">Pyridine nucleotide biosynthesis</keyword>
<keyword evidence="5 11" id="KW-0808">Transferase</keyword>
<comment type="catalytic activity">
    <reaction evidence="10 11">
        <text>nicotinate beta-D-ribonucleotide + ATP + H(+) = deamido-NAD(+) + diphosphate</text>
        <dbReference type="Rhea" id="RHEA:22860"/>
        <dbReference type="ChEBI" id="CHEBI:15378"/>
        <dbReference type="ChEBI" id="CHEBI:30616"/>
        <dbReference type="ChEBI" id="CHEBI:33019"/>
        <dbReference type="ChEBI" id="CHEBI:57502"/>
        <dbReference type="ChEBI" id="CHEBI:58437"/>
        <dbReference type="EC" id="2.7.7.18"/>
    </reaction>
</comment>
<evidence type="ECO:0000313" key="14">
    <source>
        <dbReference type="Proteomes" id="UP000220836"/>
    </source>
</evidence>
<evidence type="ECO:0000256" key="5">
    <source>
        <dbReference type="ARBA" id="ARBA00022679"/>
    </source>
</evidence>
<comment type="similarity">
    <text evidence="3 11">Belongs to the NadD family.</text>
</comment>
<evidence type="ECO:0000256" key="11">
    <source>
        <dbReference type="HAMAP-Rule" id="MF_00244"/>
    </source>
</evidence>
<dbReference type="RefSeq" id="WP_255253604.1">
    <property type="nucleotide sequence ID" value="NZ_FXYH01000003.1"/>
</dbReference>
<keyword evidence="7 11" id="KW-0547">Nucleotide-binding</keyword>
<evidence type="ECO:0000256" key="8">
    <source>
        <dbReference type="ARBA" id="ARBA00022840"/>
    </source>
</evidence>
<accession>A0A238K3Y0</accession>
<evidence type="ECO:0000313" key="13">
    <source>
        <dbReference type="EMBL" id="SMX37599.1"/>
    </source>
</evidence>
<dbReference type="EC" id="2.7.7.18" evidence="11"/>
<dbReference type="PANTHER" id="PTHR39321">
    <property type="entry name" value="NICOTINATE-NUCLEOTIDE ADENYLYLTRANSFERASE-RELATED"/>
    <property type="match status" value="1"/>
</dbReference>
<dbReference type="NCBIfam" id="NF000843">
    <property type="entry name" value="PRK00071.2-2"/>
    <property type="match status" value="1"/>
</dbReference>